<dbReference type="EMBL" id="NEDP02005380">
    <property type="protein sequence ID" value="OWF41587.1"/>
    <property type="molecule type" value="Genomic_DNA"/>
</dbReference>
<evidence type="ECO:0000313" key="3">
    <source>
        <dbReference type="Proteomes" id="UP000242188"/>
    </source>
</evidence>
<name>A0A210PYM4_MIZYE</name>
<evidence type="ECO:0000256" key="1">
    <source>
        <dbReference type="SAM" id="MobiDB-lite"/>
    </source>
</evidence>
<accession>A0A210PYM4</accession>
<dbReference type="Proteomes" id="UP000242188">
    <property type="component" value="Unassembled WGS sequence"/>
</dbReference>
<keyword evidence="3" id="KW-1185">Reference proteome</keyword>
<organism evidence="2 3">
    <name type="scientific">Mizuhopecten yessoensis</name>
    <name type="common">Japanese scallop</name>
    <name type="synonym">Patinopecten yessoensis</name>
    <dbReference type="NCBI Taxonomy" id="6573"/>
    <lineage>
        <taxon>Eukaryota</taxon>
        <taxon>Metazoa</taxon>
        <taxon>Spiralia</taxon>
        <taxon>Lophotrochozoa</taxon>
        <taxon>Mollusca</taxon>
        <taxon>Bivalvia</taxon>
        <taxon>Autobranchia</taxon>
        <taxon>Pteriomorphia</taxon>
        <taxon>Pectinida</taxon>
        <taxon>Pectinoidea</taxon>
        <taxon>Pectinidae</taxon>
        <taxon>Mizuhopecten</taxon>
    </lineage>
</organism>
<feature type="compositionally biased region" description="Basic and acidic residues" evidence="1">
    <location>
        <begin position="11"/>
        <end position="21"/>
    </location>
</feature>
<proteinExistence type="predicted"/>
<protein>
    <submittedName>
        <fullName evidence="2">Uncharacterized protein</fullName>
    </submittedName>
</protein>
<evidence type="ECO:0000313" key="2">
    <source>
        <dbReference type="EMBL" id="OWF41587.1"/>
    </source>
</evidence>
<dbReference type="AlphaFoldDB" id="A0A210PYM4"/>
<sequence length="169" mass="19611">MNFPRFSSMEKSLKEIKKSTGQRLDKLGNKVNKVEKEIPTRVSEAVQGMKGDIIDSIKKDMDEVIGNRMRKMDDHRRREMNPMAFNLPESDKETSADRKREDIGNLIHLFQLIGIENALVKDAIRLGKTPTDKTRPAKITLENRSERKKIWITANKSRISRKRSLKKSY</sequence>
<gene>
    <name evidence="2" type="ORF">KP79_PYT16368</name>
</gene>
<comment type="caution">
    <text evidence="2">The sequence shown here is derived from an EMBL/GenBank/DDBJ whole genome shotgun (WGS) entry which is preliminary data.</text>
</comment>
<feature type="region of interest" description="Disordered" evidence="1">
    <location>
        <begin position="1"/>
        <end position="21"/>
    </location>
</feature>
<feature type="compositionally biased region" description="Basic and acidic residues" evidence="1">
    <location>
        <begin position="89"/>
        <end position="98"/>
    </location>
</feature>
<feature type="compositionally biased region" description="Basic and acidic residues" evidence="1">
    <location>
        <begin position="70"/>
        <end position="80"/>
    </location>
</feature>
<reference evidence="2 3" key="1">
    <citation type="journal article" date="2017" name="Nat. Ecol. Evol.">
        <title>Scallop genome provides insights into evolution of bilaterian karyotype and development.</title>
        <authorList>
            <person name="Wang S."/>
            <person name="Zhang J."/>
            <person name="Jiao W."/>
            <person name="Li J."/>
            <person name="Xun X."/>
            <person name="Sun Y."/>
            <person name="Guo X."/>
            <person name="Huan P."/>
            <person name="Dong B."/>
            <person name="Zhang L."/>
            <person name="Hu X."/>
            <person name="Sun X."/>
            <person name="Wang J."/>
            <person name="Zhao C."/>
            <person name="Wang Y."/>
            <person name="Wang D."/>
            <person name="Huang X."/>
            <person name="Wang R."/>
            <person name="Lv J."/>
            <person name="Li Y."/>
            <person name="Zhang Z."/>
            <person name="Liu B."/>
            <person name="Lu W."/>
            <person name="Hui Y."/>
            <person name="Liang J."/>
            <person name="Zhou Z."/>
            <person name="Hou R."/>
            <person name="Li X."/>
            <person name="Liu Y."/>
            <person name="Li H."/>
            <person name="Ning X."/>
            <person name="Lin Y."/>
            <person name="Zhao L."/>
            <person name="Xing Q."/>
            <person name="Dou J."/>
            <person name="Li Y."/>
            <person name="Mao J."/>
            <person name="Guo H."/>
            <person name="Dou H."/>
            <person name="Li T."/>
            <person name="Mu C."/>
            <person name="Jiang W."/>
            <person name="Fu Q."/>
            <person name="Fu X."/>
            <person name="Miao Y."/>
            <person name="Liu J."/>
            <person name="Yu Q."/>
            <person name="Li R."/>
            <person name="Liao H."/>
            <person name="Li X."/>
            <person name="Kong Y."/>
            <person name="Jiang Z."/>
            <person name="Chourrout D."/>
            <person name="Li R."/>
            <person name="Bao Z."/>
        </authorList>
    </citation>
    <scope>NUCLEOTIDE SEQUENCE [LARGE SCALE GENOMIC DNA]</scope>
    <source>
        <strain evidence="2 3">PY_sf001</strain>
    </source>
</reference>
<feature type="region of interest" description="Disordered" evidence="1">
    <location>
        <begin position="70"/>
        <end position="98"/>
    </location>
</feature>